<keyword evidence="2" id="KW-1185">Reference proteome</keyword>
<proteinExistence type="predicted"/>
<dbReference type="AlphaFoldDB" id="A0A8S4S268"/>
<evidence type="ECO:0000313" key="2">
    <source>
        <dbReference type="Proteomes" id="UP000838756"/>
    </source>
</evidence>
<organism evidence="1 2">
    <name type="scientific">Pararge aegeria aegeria</name>
    <dbReference type="NCBI Taxonomy" id="348720"/>
    <lineage>
        <taxon>Eukaryota</taxon>
        <taxon>Metazoa</taxon>
        <taxon>Ecdysozoa</taxon>
        <taxon>Arthropoda</taxon>
        <taxon>Hexapoda</taxon>
        <taxon>Insecta</taxon>
        <taxon>Pterygota</taxon>
        <taxon>Neoptera</taxon>
        <taxon>Endopterygota</taxon>
        <taxon>Lepidoptera</taxon>
        <taxon>Glossata</taxon>
        <taxon>Ditrysia</taxon>
        <taxon>Papilionoidea</taxon>
        <taxon>Nymphalidae</taxon>
        <taxon>Satyrinae</taxon>
        <taxon>Satyrini</taxon>
        <taxon>Parargina</taxon>
        <taxon>Pararge</taxon>
    </lineage>
</organism>
<sequence length="85" mass="9112">MHSSNLQCEISTLLRYWNGSQPANAALTSAVSAALVDARRGGQTLGTSQVAAGFKRHKTVEFGTPYKRPMSSSGRLSADMMMIHA</sequence>
<evidence type="ECO:0000313" key="1">
    <source>
        <dbReference type="EMBL" id="CAH2246414.1"/>
    </source>
</evidence>
<gene>
    <name evidence="1" type="primary">jg25500</name>
    <name evidence="1" type="ORF">PAEG_LOCUS21381</name>
</gene>
<reference evidence="1" key="1">
    <citation type="submission" date="2022-03" db="EMBL/GenBank/DDBJ databases">
        <authorList>
            <person name="Lindestad O."/>
        </authorList>
    </citation>
    <scope>NUCLEOTIDE SEQUENCE</scope>
</reference>
<comment type="caution">
    <text evidence="1">The sequence shown here is derived from an EMBL/GenBank/DDBJ whole genome shotgun (WGS) entry which is preliminary data.</text>
</comment>
<name>A0A8S4S268_9NEOP</name>
<accession>A0A8S4S268</accession>
<dbReference type="Proteomes" id="UP000838756">
    <property type="component" value="Unassembled WGS sequence"/>
</dbReference>
<dbReference type="OrthoDB" id="7466345at2759"/>
<dbReference type="EMBL" id="CAKXAJ010025933">
    <property type="protein sequence ID" value="CAH2246414.1"/>
    <property type="molecule type" value="Genomic_DNA"/>
</dbReference>
<protein>
    <submittedName>
        <fullName evidence="1">Jg25500 protein</fullName>
    </submittedName>
</protein>